<proteinExistence type="predicted"/>
<evidence type="ECO:0000256" key="1">
    <source>
        <dbReference type="SAM" id="SignalP"/>
    </source>
</evidence>
<keyword evidence="4" id="KW-1185">Reference proteome</keyword>
<sequence>MKLLKRRLLFVAIVTGILFSSTNLDVVKAENNDGEASTHMEQVKYEHKAIRPHFNFYYQLLAEKYAPNHVKIWNDVIKDREALLKKYRELAKEGKEVGNFYDEEWLKAHNEIHDYSQRNVPSVT</sequence>
<evidence type="ECO:0000313" key="2">
    <source>
        <dbReference type="EMBL" id="OIJ23314.1"/>
    </source>
</evidence>
<keyword evidence="1" id="KW-0732">Signal</keyword>
<dbReference type="AlphaFoldDB" id="A0A1S2MFH1"/>
<evidence type="ECO:0000313" key="4">
    <source>
        <dbReference type="Proteomes" id="UP000180175"/>
    </source>
</evidence>
<organism evidence="2 4">
    <name type="scientific">Anaerobacillus isosaccharinicus</name>
    <dbReference type="NCBI Taxonomy" id="1532552"/>
    <lineage>
        <taxon>Bacteria</taxon>
        <taxon>Bacillati</taxon>
        <taxon>Bacillota</taxon>
        <taxon>Bacilli</taxon>
        <taxon>Bacillales</taxon>
        <taxon>Bacillaceae</taxon>
        <taxon>Anaerobacillus</taxon>
    </lineage>
</organism>
<reference evidence="3 4" key="3">
    <citation type="journal article" date="2019" name="Int. J. Syst. Evol. Microbiol.">
        <title>Anaerobacillus isosaccharinicus sp. nov., an alkaliphilic bacterium which degrades isosaccharinic acid.</title>
        <authorList>
            <person name="Bassil N.M."/>
            <person name="Lloyd J.R."/>
        </authorList>
    </citation>
    <scope>NUCLEOTIDE SEQUENCE [LARGE SCALE GENOMIC DNA]</scope>
    <source>
        <strain evidence="3 4">NB2006</strain>
    </source>
</reference>
<reference evidence="3" key="4">
    <citation type="submission" date="2020-10" db="EMBL/GenBank/DDBJ databases">
        <authorList>
            <person name="Bassil N.M."/>
            <person name="Lloyd J.R."/>
        </authorList>
    </citation>
    <scope>NUCLEOTIDE SEQUENCE</scope>
    <source>
        <strain evidence="3">NB2006</strain>
    </source>
</reference>
<dbReference type="EMBL" id="LQXD01000002">
    <property type="protein sequence ID" value="OIJ23314.1"/>
    <property type="molecule type" value="Genomic_DNA"/>
</dbReference>
<accession>A0A1S2MFH1</accession>
<dbReference type="KEGG" id="aia:AWH56_025955"/>
<gene>
    <name evidence="2" type="ORF">AWH56_01620</name>
    <name evidence="3" type="ORF">AWH56_025955</name>
</gene>
<feature type="signal peptide" evidence="1">
    <location>
        <begin position="1"/>
        <end position="20"/>
    </location>
</feature>
<reference evidence="2 4" key="1">
    <citation type="submission" date="2016-10" db="EMBL/GenBank/DDBJ databases">
        <title>Draft genome sequences of four alkaliphilic bacteria belonging to the Anaerobacillus genus.</title>
        <authorList>
            <person name="Bassil N.M."/>
            <person name="Lloyd J.R."/>
        </authorList>
    </citation>
    <scope>NUCLEOTIDE SEQUENCE [LARGE SCALE GENOMIC DNA]</scope>
    <source>
        <strain evidence="2 4">NB2006</strain>
    </source>
</reference>
<dbReference type="Proteomes" id="UP000180175">
    <property type="component" value="Chromosome"/>
</dbReference>
<dbReference type="RefSeq" id="WP_071315517.1">
    <property type="nucleotide sequence ID" value="NZ_CP063356.2"/>
</dbReference>
<protein>
    <submittedName>
        <fullName evidence="2">Uncharacterized protein</fullName>
    </submittedName>
</protein>
<dbReference type="OrthoDB" id="2871307at2"/>
<name>A0A1S2MFH1_9BACI</name>
<evidence type="ECO:0000313" key="3">
    <source>
        <dbReference type="EMBL" id="QOY36043.1"/>
    </source>
</evidence>
<feature type="chain" id="PRO_5038219885" evidence="1">
    <location>
        <begin position="21"/>
        <end position="124"/>
    </location>
</feature>
<reference evidence="3 4" key="2">
    <citation type="journal article" date="2017" name="Genome Announc.">
        <title>Draft Genome Sequences of Four Alkaliphilic Bacteria Belonging to the Anaerobacillus Genus.</title>
        <authorList>
            <person name="Bassil N.M."/>
            <person name="Lloyd J.R."/>
        </authorList>
    </citation>
    <scope>NUCLEOTIDE SEQUENCE [LARGE SCALE GENOMIC DNA]</scope>
    <source>
        <strain evidence="3 4">NB2006</strain>
    </source>
</reference>
<dbReference type="EMBL" id="CP063356">
    <property type="protein sequence ID" value="QOY36043.1"/>
    <property type="molecule type" value="Genomic_DNA"/>
</dbReference>